<keyword evidence="3" id="KW-1185">Reference proteome</keyword>
<dbReference type="RefSeq" id="WP_209860284.1">
    <property type="nucleotide sequence ID" value="NZ_JAGGLD010000001.1"/>
</dbReference>
<reference evidence="2 3" key="1">
    <citation type="submission" date="2021-03" db="EMBL/GenBank/DDBJ databases">
        <title>Genomic Encyclopedia of Type Strains, Phase IV (KMG-IV): sequencing the most valuable type-strain genomes for metagenomic binning, comparative biology and taxonomic classification.</title>
        <authorList>
            <person name="Goeker M."/>
        </authorList>
    </citation>
    <scope>NUCLEOTIDE SEQUENCE [LARGE SCALE GENOMIC DNA]</scope>
    <source>
        <strain evidence="2 3">DSM 26806</strain>
    </source>
</reference>
<gene>
    <name evidence="2" type="ORF">J2Z69_001363</name>
</gene>
<comment type="caution">
    <text evidence="2">The sequence shown here is derived from an EMBL/GenBank/DDBJ whole genome shotgun (WGS) entry which is preliminary data.</text>
</comment>
<protein>
    <submittedName>
        <fullName evidence="2">Uncharacterized protein</fullName>
    </submittedName>
</protein>
<sequence length="57" mass="6735">MNRRISLRHISSTASRQPWARQLNRGRHLHRELSRSRIVHVQAAGRQTDKGRIIRNV</sequence>
<accession>A0ABS4JF59</accession>
<dbReference type="EMBL" id="JAGGLD010000001">
    <property type="protein sequence ID" value="MBP2000344.1"/>
    <property type="molecule type" value="Genomic_DNA"/>
</dbReference>
<proteinExistence type="predicted"/>
<evidence type="ECO:0000313" key="2">
    <source>
        <dbReference type="EMBL" id="MBP2000344.1"/>
    </source>
</evidence>
<dbReference type="Proteomes" id="UP001519288">
    <property type="component" value="Unassembled WGS sequence"/>
</dbReference>
<name>A0ABS4JF59_9BACL</name>
<organism evidence="2 3">
    <name type="scientific">Paenibacillus shirakamiensis</name>
    <dbReference type="NCBI Taxonomy" id="1265935"/>
    <lineage>
        <taxon>Bacteria</taxon>
        <taxon>Bacillati</taxon>
        <taxon>Bacillota</taxon>
        <taxon>Bacilli</taxon>
        <taxon>Bacillales</taxon>
        <taxon>Paenibacillaceae</taxon>
        <taxon>Paenibacillus</taxon>
    </lineage>
</organism>
<evidence type="ECO:0000313" key="3">
    <source>
        <dbReference type="Proteomes" id="UP001519288"/>
    </source>
</evidence>
<evidence type="ECO:0000256" key="1">
    <source>
        <dbReference type="SAM" id="MobiDB-lite"/>
    </source>
</evidence>
<feature type="region of interest" description="Disordered" evidence="1">
    <location>
        <begin position="1"/>
        <end position="21"/>
    </location>
</feature>